<dbReference type="InterPro" id="IPR007110">
    <property type="entry name" value="Ig-like_dom"/>
</dbReference>
<reference evidence="3 4" key="1">
    <citation type="submission" date="2018-04" db="EMBL/GenBank/DDBJ databases">
        <authorList>
            <person name="Zhang X."/>
            <person name="Yuan J."/>
            <person name="Li F."/>
            <person name="Xiang J."/>
        </authorList>
    </citation>
    <scope>NUCLEOTIDE SEQUENCE [LARGE SCALE GENOMIC DNA]</scope>
    <source>
        <tissue evidence="3">Muscle</tissue>
    </source>
</reference>
<reference evidence="3 4" key="2">
    <citation type="submission" date="2019-01" db="EMBL/GenBank/DDBJ databases">
        <title>The decoding of complex shrimp genome reveals the adaptation for benthos swimmer, frequently molting mechanism and breeding impact on genome.</title>
        <authorList>
            <person name="Sun Y."/>
            <person name="Gao Y."/>
            <person name="Yu Y."/>
        </authorList>
    </citation>
    <scope>NUCLEOTIDE SEQUENCE [LARGE SCALE GENOMIC DNA]</scope>
    <source>
        <tissue evidence="3">Muscle</tissue>
    </source>
</reference>
<dbReference type="AlphaFoldDB" id="A0A423STD3"/>
<sequence>MGPGGWMLEPTSHKAPFPPGRSPTRKTGPLLTLKSAEKRWLLELRSSGRQELWTPHDAPPFKPRFESGLEVVTGFDWGLKGGAPPGPRSSFHRRSWLRQHCFFLSLLTRKELTMIHIFLMAVVLVVMAPCEWSVQGSSLHVPSDMQLQLPKIIFGLASKKKQTKRSEAVREEERDEVLWTSECSPRVAGVRRGQDARLQCEMVAPTGSVLTWFKDDVPLHREGETAEGISMPREFLEEATNMLGLEEEELPSTISASASVVQVSSVVYLDCVSDQHQATYKLEVRPPRSQKSYSRLFTVVIVGDESEALEEGPTCRLGALVNALPRIYQHSPAAMGHAGDSVTLPCRSQGHNVTREWFLNDERISSDANYRISGNGDLLVRRLSAQAHTQYTCRVISTRFSALSDTIFTVVNGNYVMIFDSTLNATTKALRGRRRHVNCSLML</sequence>
<evidence type="ECO:0000256" key="1">
    <source>
        <dbReference type="SAM" id="MobiDB-lite"/>
    </source>
</evidence>
<dbReference type="InterPro" id="IPR013783">
    <property type="entry name" value="Ig-like_fold"/>
</dbReference>
<dbReference type="EMBL" id="QCYY01002808">
    <property type="protein sequence ID" value="ROT67450.1"/>
    <property type="molecule type" value="Genomic_DNA"/>
</dbReference>
<dbReference type="SUPFAM" id="SSF48726">
    <property type="entry name" value="Immunoglobulin"/>
    <property type="match status" value="2"/>
</dbReference>
<dbReference type="Pfam" id="PF00047">
    <property type="entry name" value="ig"/>
    <property type="match status" value="1"/>
</dbReference>
<dbReference type="InterPro" id="IPR003599">
    <property type="entry name" value="Ig_sub"/>
</dbReference>
<evidence type="ECO:0000313" key="4">
    <source>
        <dbReference type="Proteomes" id="UP000283509"/>
    </source>
</evidence>
<comment type="caution">
    <text evidence="3">The sequence shown here is derived from an EMBL/GenBank/DDBJ whole genome shotgun (WGS) entry which is preliminary data.</text>
</comment>
<dbReference type="OrthoDB" id="6138780at2759"/>
<dbReference type="InterPro" id="IPR036179">
    <property type="entry name" value="Ig-like_dom_sf"/>
</dbReference>
<proteinExistence type="predicted"/>
<keyword evidence="4" id="KW-1185">Reference proteome</keyword>
<protein>
    <submittedName>
        <fullName evidence="3">Neural/ectodermal development factor IMP-L2</fullName>
    </submittedName>
</protein>
<feature type="domain" description="Ig-like" evidence="2">
    <location>
        <begin position="325"/>
        <end position="404"/>
    </location>
</feature>
<organism evidence="3 4">
    <name type="scientific">Penaeus vannamei</name>
    <name type="common">Whiteleg shrimp</name>
    <name type="synonym">Litopenaeus vannamei</name>
    <dbReference type="NCBI Taxonomy" id="6689"/>
    <lineage>
        <taxon>Eukaryota</taxon>
        <taxon>Metazoa</taxon>
        <taxon>Ecdysozoa</taxon>
        <taxon>Arthropoda</taxon>
        <taxon>Crustacea</taxon>
        <taxon>Multicrustacea</taxon>
        <taxon>Malacostraca</taxon>
        <taxon>Eumalacostraca</taxon>
        <taxon>Eucarida</taxon>
        <taxon>Decapoda</taxon>
        <taxon>Dendrobranchiata</taxon>
        <taxon>Penaeoidea</taxon>
        <taxon>Penaeidae</taxon>
        <taxon>Penaeus</taxon>
    </lineage>
</organism>
<dbReference type="Proteomes" id="UP000283509">
    <property type="component" value="Unassembled WGS sequence"/>
</dbReference>
<accession>A0A423STD3</accession>
<feature type="region of interest" description="Disordered" evidence="1">
    <location>
        <begin position="1"/>
        <end position="28"/>
    </location>
</feature>
<evidence type="ECO:0000313" key="3">
    <source>
        <dbReference type="EMBL" id="ROT67450.1"/>
    </source>
</evidence>
<name>A0A423STD3_PENVA</name>
<dbReference type="SMART" id="SM00409">
    <property type="entry name" value="IG"/>
    <property type="match status" value="2"/>
</dbReference>
<dbReference type="CDD" id="cd00096">
    <property type="entry name" value="Ig"/>
    <property type="match status" value="1"/>
</dbReference>
<dbReference type="InterPro" id="IPR013151">
    <property type="entry name" value="Immunoglobulin_dom"/>
</dbReference>
<dbReference type="PROSITE" id="PS50835">
    <property type="entry name" value="IG_LIKE"/>
    <property type="match status" value="1"/>
</dbReference>
<evidence type="ECO:0000259" key="2">
    <source>
        <dbReference type="PROSITE" id="PS50835"/>
    </source>
</evidence>
<gene>
    <name evidence="3" type="ORF">C7M84_014447</name>
</gene>
<dbReference type="Gene3D" id="2.60.40.10">
    <property type="entry name" value="Immunoglobulins"/>
    <property type="match status" value="2"/>
</dbReference>